<accession>A0A822YW67</accession>
<organism evidence="1 2">
    <name type="scientific">Nelumbo nucifera</name>
    <name type="common">Sacred lotus</name>
    <dbReference type="NCBI Taxonomy" id="4432"/>
    <lineage>
        <taxon>Eukaryota</taxon>
        <taxon>Viridiplantae</taxon>
        <taxon>Streptophyta</taxon>
        <taxon>Embryophyta</taxon>
        <taxon>Tracheophyta</taxon>
        <taxon>Spermatophyta</taxon>
        <taxon>Magnoliopsida</taxon>
        <taxon>Proteales</taxon>
        <taxon>Nelumbonaceae</taxon>
        <taxon>Nelumbo</taxon>
    </lineage>
</organism>
<name>A0A822YW67_NELNU</name>
<comment type="caution">
    <text evidence="1">The sequence shown here is derived from an EMBL/GenBank/DDBJ whole genome shotgun (WGS) entry which is preliminary data.</text>
</comment>
<reference evidence="1 2" key="1">
    <citation type="journal article" date="2020" name="Mol. Biol. Evol.">
        <title>Distinct Expression and Methylation Patterns for Genes with Different Fates following a Single Whole-Genome Duplication in Flowering Plants.</title>
        <authorList>
            <person name="Shi T."/>
            <person name="Rahmani R.S."/>
            <person name="Gugger P.F."/>
            <person name="Wang M."/>
            <person name="Li H."/>
            <person name="Zhang Y."/>
            <person name="Li Z."/>
            <person name="Wang Q."/>
            <person name="Van de Peer Y."/>
            <person name="Marchal K."/>
            <person name="Chen J."/>
        </authorList>
    </citation>
    <scope>NUCLEOTIDE SEQUENCE [LARGE SCALE GENOMIC DNA]</scope>
    <source>
        <tissue evidence="1">Leaf</tissue>
    </source>
</reference>
<dbReference type="AlphaFoldDB" id="A0A822YW67"/>
<proteinExistence type="predicted"/>
<evidence type="ECO:0000313" key="2">
    <source>
        <dbReference type="Proteomes" id="UP000607653"/>
    </source>
</evidence>
<sequence length="63" mass="7431">MSKRRDTNIYQKKKKEEIQRTKVNRTKTTTITTSDNLFYVQKGHANPYLLISLSISCLYVEFS</sequence>
<protein>
    <submittedName>
        <fullName evidence="1">Uncharacterized protein</fullName>
    </submittedName>
</protein>
<evidence type="ECO:0000313" key="1">
    <source>
        <dbReference type="EMBL" id="DAD36760.1"/>
    </source>
</evidence>
<dbReference type="Proteomes" id="UP000607653">
    <property type="component" value="Unassembled WGS sequence"/>
</dbReference>
<dbReference type="EMBL" id="DUZY01000004">
    <property type="protein sequence ID" value="DAD36760.1"/>
    <property type="molecule type" value="Genomic_DNA"/>
</dbReference>
<keyword evidence="2" id="KW-1185">Reference proteome</keyword>
<gene>
    <name evidence="1" type="ORF">HUJ06_007401</name>
</gene>